<evidence type="ECO:0000256" key="3">
    <source>
        <dbReference type="ARBA" id="ARBA00023163"/>
    </source>
</evidence>
<reference evidence="5 6" key="1">
    <citation type="submission" date="2016-11" db="EMBL/GenBank/DDBJ databases">
        <authorList>
            <person name="Jaros S."/>
            <person name="Januszkiewicz K."/>
            <person name="Wedrychowicz H."/>
        </authorList>
    </citation>
    <scope>NUCLEOTIDE SEQUENCE [LARGE SCALE GENOMIC DNA]</scope>
    <source>
        <strain evidence="5 6">DSM 43832</strain>
    </source>
</reference>
<accession>A0A1M6UJL8</accession>
<keyword evidence="3" id="KW-0804">Transcription</keyword>
<dbReference type="SUPFAM" id="SSF46785">
    <property type="entry name" value="Winged helix' DNA-binding domain"/>
    <property type="match status" value="1"/>
</dbReference>
<dbReference type="EMBL" id="FRAP01000010">
    <property type="protein sequence ID" value="SHK69343.1"/>
    <property type="molecule type" value="Genomic_DNA"/>
</dbReference>
<keyword evidence="2 5" id="KW-0238">DNA-binding</keyword>
<dbReference type="InterPro" id="IPR036390">
    <property type="entry name" value="WH_DNA-bd_sf"/>
</dbReference>
<keyword evidence="6" id="KW-1185">Reference proteome</keyword>
<dbReference type="GO" id="GO:0003700">
    <property type="term" value="F:DNA-binding transcription factor activity"/>
    <property type="evidence" value="ECO:0007669"/>
    <property type="project" value="InterPro"/>
</dbReference>
<proteinExistence type="predicted"/>
<dbReference type="STRING" id="1848.SAMN05443637_110115"/>
<dbReference type="Pfam" id="PF01047">
    <property type="entry name" value="MarR"/>
    <property type="match status" value="1"/>
</dbReference>
<dbReference type="GO" id="GO:0003677">
    <property type="term" value="F:DNA binding"/>
    <property type="evidence" value="ECO:0007669"/>
    <property type="project" value="UniProtKB-KW"/>
</dbReference>
<evidence type="ECO:0000256" key="1">
    <source>
        <dbReference type="ARBA" id="ARBA00023015"/>
    </source>
</evidence>
<name>A0A1M6UJL8_PSETH</name>
<dbReference type="PROSITE" id="PS50995">
    <property type="entry name" value="HTH_MARR_2"/>
    <property type="match status" value="1"/>
</dbReference>
<evidence type="ECO:0000256" key="2">
    <source>
        <dbReference type="ARBA" id="ARBA00023125"/>
    </source>
</evidence>
<gene>
    <name evidence="5" type="ORF">SAMN05443637_110115</name>
</gene>
<protein>
    <submittedName>
        <fullName evidence="5">DNA-binding transcriptional regulator, MarR family</fullName>
    </submittedName>
</protein>
<dbReference type="RefSeq" id="WP_073457720.1">
    <property type="nucleotide sequence ID" value="NZ_CALGVN010000001.1"/>
</dbReference>
<dbReference type="PANTHER" id="PTHR33164">
    <property type="entry name" value="TRANSCRIPTIONAL REGULATOR, MARR FAMILY"/>
    <property type="match status" value="1"/>
</dbReference>
<dbReference type="OrthoDB" id="3176111at2"/>
<dbReference type="PANTHER" id="PTHR33164:SF64">
    <property type="entry name" value="TRANSCRIPTIONAL REGULATOR SLYA"/>
    <property type="match status" value="1"/>
</dbReference>
<evidence type="ECO:0000313" key="5">
    <source>
        <dbReference type="EMBL" id="SHK69343.1"/>
    </source>
</evidence>
<feature type="domain" description="HTH marR-type" evidence="4">
    <location>
        <begin position="8"/>
        <end position="139"/>
    </location>
</feature>
<dbReference type="InterPro" id="IPR039422">
    <property type="entry name" value="MarR/SlyA-like"/>
</dbReference>
<dbReference type="InterPro" id="IPR036388">
    <property type="entry name" value="WH-like_DNA-bd_sf"/>
</dbReference>
<organism evidence="5 6">
    <name type="scientific">Pseudonocardia thermophila</name>
    <dbReference type="NCBI Taxonomy" id="1848"/>
    <lineage>
        <taxon>Bacteria</taxon>
        <taxon>Bacillati</taxon>
        <taxon>Actinomycetota</taxon>
        <taxon>Actinomycetes</taxon>
        <taxon>Pseudonocardiales</taxon>
        <taxon>Pseudonocardiaceae</taxon>
        <taxon>Pseudonocardia</taxon>
    </lineage>
</organism>
<dbReference type="InterPro" id="IPR000835">
    <property type="entry name" value="HTH_MarR-typ"/>
</dbReference>
<evidence type="ECO:0000313" key="6">
    <source>
        <dbReference type="Proteomes" id="UP000184363"/>
    </source>
</evidence>
<dbReference type="Gene3D" id="1.10.10.10">
    <property type="entry name" value="Winged helix-like DNA-binding domain superfamily/Winged helix DNA-binding domain"/>
    <property type="match status" value="1"/>
</dbReference>
<evidence type="ECO:0000259" key="4">
    <source>
        <dbReference type="PROSITE" id="PS50995"/>
    </source>
</evidence>
<dbReference type="SMART" id="SM00347">
    <property type="entry name" value="HTH_MARR"/>
    <property type="match status" value="1"/>
</dbReference>
<keyword evidence="1" id="KW-0805">Transcription regulation</keyword>
<sequence>MAASGVDDDETLRLLSSVERTLTSRIDDALRAHGAGIDQWRILSLLADRGGQPMNVVAEHAMMLAPKLSKLVDKMVADNLILRRPDLEDRRRVRIAATERGRKALAEWDRAVAAVQEDLRAALGEDVEKLTALLRRAHAGLARGGVPVED</sequence>
<dbReference type="AlphaFoldDB" id="A0A1M6UJL8"/>
<dbReference type="Proteomes" id="UP000184363">
    <property type="component" value="Unassembled WGS sequence"/>
</dbReference>
<dbReference type="GO" id="GO:0006950">
    <property type="term" value="P:response to stress"/>
    <property type="evidence" value="ECO:0007669"/>
    <property type="project" value="TreeGrafter"/>
</dbReference>